<keyword evidence="3" id="KW-1185">Reference proteome</keyword>
<dbReference type="Proteomes" id="UP000694308">
    <property type="component" value="Unassembled WGS sequence"/>
</dbReference>
<name>A0A949WQR3_9CLOT</name>
<dbReference type="EMBL" id="JAEEGC010000037">
    <property type="protein sequence ID" value="MBV7273081.1"/>
    <property type="molecule type" value="Genomic_DNA"/>
</dbReference>
<dbReference type="GO" id="GO:0016747">
    <property type="term" value="F:acyltransferase activity, transferring groups other than amino-acyl groups"/>
    <property type="evidence" value="ECO:0007669"/>
    <property type="project" value="InterPro"/>
</dbReference>
<dbReference type="AlphaFoldDB" id="A0A949WQR3"/>
<dbReference type="RefSeq" id="WP_218320109.1">
    <property type="nucleotide sequence ID" value="NZ_JAEEGC010000037.1"/>
</dbReference>
<sequence length="166" mass="20280">MLEVELRFDDIYISSIKKENLLQIQKWMTMQKQFVDDDMGLKELEERFLESYISECEFFLKIDKKNELIGIIKGRMEFKNPNEVWIWSFYIDDKYKNTTINSETIKQLLNYFSKGYGIDIFYTRIIKNDRDSLLFWKIMGYKPVRVVKDFYSINDKYMDMLIMKKQ</sequence>
<proteinExistence type="predicted"/>
<dbReference type="PROSITE" id="PS51186">
    <property type="entry name" value="GNAT"/>
    <property type="match status" value="1"/>
</dbReference>
<dbReference type="Pfam" id="PF13420">
    <property type="entry name" value="Acetyltransf_4"/>
    <property type="match status" value="1"/>
</dbReference>
<dbReference type="InterPro" id="IPR000182">
    <property type="entry name" value="GNAT_dom"/>
</dbReference>
<feature type="domain" description="N-acetyltransferase" evidence="1">
    <location>
        <begin position="11"/>
        <end position="166"/>
    </location>
</feature>
<organism evidence="2 3">
    <name type="scientific">Clostridium thailandense</name>
    <dbReference type="NCBI Taxonomy" id="2794346"/>
    <lineage>
        <taxon>Bacteria</taxon>
        <taxon>Bacillati</taxon>
        <taxon>Bacillota</taxon>
        <taxon>Clostridia</taxon>
        <taxon>Eubacteriales</taxon>
        <taxon>Clostridiaceae</taxon>
        <taxon>Clostridium</taxon>
    </lineage>
</organism>
<evidence type="ECO:0000313" key="3">
    <source>
        <dbReference type="Proteomes" id="UP000694308"/>
    </source>
</evidence>
<comment type="caution">
    <text evidence="2">The sequence shown here is derived from an EMBL/GenBank/DDBJ whole genome shotgun (WGS) entry which is preliminary data.</text>
</comment>
<gene>
    <name evidence="2" type="ORF">I6U48_09170</name>
</gene>
<evidence type="ECO:0000313" key="2">
    <source>
        <dbReference type="EMBL" id="MBV7273081.1"/>
    </source>
</evidence>
<accession>A0A949WQR3</accession>
<protein>
    <submittedName>
        <fullName evidence="2">GNAT family N-acetyltransferase</fullName>
    </submittedName>
</protein>
<evidence type="ECO:0000259" key="1">
    <source>
        <dbReference type="PROSITE" id="PS51186"/>
    </source>
</evidence>
<reference evidence="2" key="1">
    <citation type="submission" date="2020-12" db="EMBL/GenBank/DDBJ databases">
        <title>Clostridium thailandense sp. nov., a novel acetogenic bacterium isolated from peat land soil in Thailand.</title>
        <authorList>
            <person name="Chaikitkaew S."/>
            <person name="Birkeland N.K."/>
        </authorList>
    </citation>
    <scope>NUCLEOTIDE SEQUENCE</scope>
    <source>
        <strain evidence="2">PL3</strain>
    </source>
</reference>